<dbReference type="InterPro" id="IPR002514">
    <property type="entry name" value="Transposase_8"/>
</dbReference>
<dbReference type="SUPFAM" id="SSF46689">
    <property type="entry name" value="Homeodomain-like"/>
    <property type="match status" value="1"/>
</dbReference>
<dbReference type="GO" id="GO:0003677">
    <property type="term" value="F:DNA binding"/>
    <property type="evidence" value="ECO:0007669"/>
    <property type="project" value="InterPro"/>
</dbReference>
<dbReference type="AlphaFoldDB" id="A0A1B8QAL0"/>
<gene>
    <name evidence="2" type="ORF">A9306_10145</name>
</gene>
<evidence type="ECO:0000313" key="2">
    <source>
        <dbReference type="EMBL" id="OBX76276.1"/>
    </source>
</evidence>
<keyword evidence="3" id="KW-1185">Reference proteome</keyword>
<comment type="similarity">
    <text evidence="1">Belongs to the transposase 8 family.</text>
</comment>
<reference evidence="2 3" key="1">
    <citation type="submission" date="2016-06" db="EMBL/GenBank/DDBJ databases">
        <title>Draft genome of Moraxella atlantae CCUG 59586.</title>
        <authorList>
            <person name="Salva-Serra F."/>
            <person name="Engstrom-Jakobsson H."/>
            <person name="Thorell K."/>
            <person name="Gonzales-Siles L."/>
            <person name="Karlsson R."/>
            <person name="Boulund F."/>
            <person name="Engstrand L."/>
            <person name="Kristiansson E."/>
            <person name="Moore E."/>
        </authorList>
    </citation>
    <scope>NUCLEOTIDE SEQUENCE [LARGE SCALE GENOMIC DNA]</scope>
    <source>
        <strain evidence="2 3">CCUG 59586</strain>
    </source>
</reference>
<accession>A0A1B8QAL0</accession>
<dbReference type="Pfam" id="PF01527">
    <property type="entry name" value="HTH_Tnp_1"/>
    <property type="match status" value="1"/>
</dbReference>
<name>A0A1B8QAL0_9GAMM</name>
<dbReference type="Proteomes" id="UP000092616">
    <property type="component" value="Unassembled WGS sequence"/>
</dbReference>
<evidence type="ECO:0000313" key="3">
    <source>
        <dbReference type="Proteomes" id="UP000092616"/>
    </source>
</evidence>
<dbReference type="EMBL" id="LZNA01000063">
    <property type="protein sequence ID" value="OBX76276.1"/>
    <property type="molecule type" value="Genomic_DNA"/>
</dbReference>
<dbReference type="GO" id="GO:0006313">
    <property type="term" value="P:DNA transposition"/>
    <property type="evidence" value="ECO:0007669"/>
    <property type="project" value="InterPro"/>
</dbReference>
<comment type="caution">
    <text evidence="2">The sequence shown here is derived from an EMBL/GenBank/DDBJ whole genome shotgun (WGS) entry which is preliminary data.</text>
</comment>
<dbReference type="Gene3D" id="1.10.10.60">
    <property type="entry name" value="Homeodomain-like"/>
    <property type="match status" value="1"/>
</dbReference>
<dbReference type="RefSeq" id="WP_067338265.1">
    <property type="nucleotide sequence ID" value="NZ_LZNA01000063.1"/>
</dbReference>
<protein>
    <recommendedName>
        <fullName evidence="4">Transposase</fullName>
    </recommendedName>
</protein>
<organism evidence="2 3">
    <name type="scientific">Faucicola atlantae</name>
    <dbReference type="NCBI Taxonomy" id="34059"/>
    <lineage>
        <taxon>Bacteria</taxon>
        <taxon>Pseudomonadati</taxon>
        <taxon>Pseudomonadota</taxon>
        <taxon>Gammaproteobacteria</taxon>
        <taxon>Moraxellales</taxon>
        <taxon>Moraxellaceae</taxon>
        <taxon>Faucicola</taxon>
    </lineage>
</organism>
<evidence type="ECO:0000256" key="1">
    <source>
        <dbReference type="ARBA" id="ARBA00009964"/>
    </source>
</evidence>
<dbReference type="GO" id="GO:0004803">
    <property type="term" value="F:transposase activity"/>
    <property type="evidence" value="ECO:0007669"/>
    <property type="project" value="InterPro"/>
</dbReference>
<sequence>MATNKPKRKTYSDEFKEFLVQEAISSGRSIASIARDNGINQNLLHNWKREHKGKQSQTDQLSARIDNNATSNHSTFIPINVTPEPNHEQITDLITAKSSALIGVELQIPTHNNSHNAKPIKLTIDQIDKYSLIELLRGLQ</sequence>
<proteinExistence type="inferred from homology"/>
<dbReference type="InterPro" id="IPR009057">
    <property type="entry name" value="Homeodomain-like_sf"/>
</dbReference>
<evidence type="ECO:0008006" key="4">
    <source>
        <dbReference type="Google" id="ProtNLM"/>
    </source>
</evidence>